<feature type="transmembrane region" description="Helical" evidence="6">
    <location>
        <begin position="213"/>
        <end position="234"/>
    </location>
</feature>
<feature type="transmembrane region" description="Helical" evidence="6">
    <location>
        <begin position="74"/>
        <end position="98"/>
    </location>
</feature>
<dbReference type="GO" id="GO:0015707">
    <property type="term" value="P:nitrite transport"/>
    <property type="evidence" value="ECO:0007669"/>
    <property type="project" value="TreeGrafter"/>
</dbReference>
<dbReference type="GO" id="GO:0005886">
    <property type="term" value="C:plasma membrane"/>
    <property type="evidence" value="ECO:0007669"/>
    <property type="project" value="TreeGrafter"/>
</dbReference>
<dbReference type="PANTHER" id="PTHR30520:SF6">
    <property type="entry name" value="FORMATE_NITRATE FAMILY TRANSPORTER (EUROFUNG)"/>
    <property type="match status" value="1"/>
</dbReference>
<evidence type="ECO:0000256" key="4">
    <source>
        <dbReference type="ARBA" id="ARBA00023136"/>
    </source>
</evidence>
<evidence type="ECO:0000256" key="2">
    <source>
        <dbReference type="ARBA" id="ARBA00022692"/>
    </source>
</evidence>
<evidence type="ECO:0000256" key="3">
    <source>
        <dbReference type="ARBA" id="ARBA00022989"/>
    </source>
</evidence>
<dbReference type="GO" id="GO:0015513">
    <property type="term" value="F:high-affinity secondary active nitrite transmembrane transporter activity"/>
    <property type="evidence" value="ECO:0007669"/>
    <property type="project" value="TreeGrafter"/>
</dbReference>
<evidence type="ECO:0000256" key="1">
    <source>
        <dbReference type="ARBA" id="ARBA00004141"/>
    </source>
</evidence>
<evidence type="ECO:0000256" key="6">
    <source>
        <dbReference type="SAM" id="Phobius"/>
    </source>
</evidence>
<dbReference type="Gene3D" id="1.20.1080.10">
    <property type="entry name" value="Glycerol uptake facilitator protein"/>
    <property type="match status" value="1"/>
</dbReference>
<keyword evidence="4 6" id="KW-0472">Membrane</keyword>
<dbReference type="InterPro" id="IPR000292">
    <property type="entry name" value="For/NO2_transpt"/>
</dbReference>
<dbReference type="Proteomes" id="UP000305064">
    <property type="component" value="Unassembled WGS sequence"/>
</dbReference>
<name>A0A4S9PWY1_AURPU</name>
<dbReference type="EMBL" id="QZBJ01000021">
    <property type="protein sequence ID" value="THY75579.1"/>
    <property type="molecule type" value="Genomic_DNA"/>
</dbReference>
<dbReference type="PANTHER" id="PTHR30520">
    <property type="entry name" value="FORMATE TRANSPORTER-RELATED"/>
    <property type="match status" value="1"/>
</dbReference>
<comment type="subcellular location">
    <subcellularLocation>
        <location evidence="1">Membrane</location>
        <topology evidence="1">Multi-pass membrane protein</topology>
    </subcellularLocation>
</comment>
<feature type="transmembrane region" description="Helical" evidence="6">
    <location>
        <begin position="35"/>
        <end position="54"/>
    </location>
</feature>
<gene>
    <name evidence="7" type="ORF">D6C94_03993</name>
</gene>
<reference evidence="7 8" key="1">
    <citation type="submission" date="2018-10" db="EMBL/GenBank/DDBJ databases">
        <title>Fifty Aureobasidium pullulans genomes reveal a recombining polyextremotolerant generalist.</title>
        <authorList>
            <person name="Gostincar C."/>
            <person name="Turk M."/>
            <person name="Zajc J."/>
            <person name="Gunde-Cimerman N."/>
        </authorList>
    </citation>
    <scope>NUCLEOTIDE SEQUENCE [LARGE SCALE GENOMIC DNA]</scope>
    <source>
        <strain evidence="7 8">EXF-4256</strain>
    </source>
</reference>
<proteinExistence type="inferred from homology"/>
<dbReference type="Pfam" id="PF01226">
    <property type="entry name" value="Form_Nir_trans"/>
    <property type="match status" value="1"/>
</dbReference>
<keyword evidence="2 6" id="KW-0812">Transmembrane</keyword>
<comment type="caution">
    <text evidence="7">The sequence shown here is derived from an EMBL/GenBank/DDBJ whole genome shotgun (WGS) entry which is preliminary data.</text>
</comment>
<feature type="transmembrane region" description="Helical" evidence="6">
    <location>
        <begin position="110"/>
        <end position="132"/>
    </location>
</feature>
<evidence type="ECO:0000313" key="7">
    <source>
        <dbReference type="EMBL" id="THY75579.1"/>
    </source>
</evidence>
<comment type="similarity">
    <text evidence="5">Belongs to the FNT transporter (TC 1.A.16) family.</text>
</comment>
<dbReference type="AlphaFoldDB" id="A0A4S9PWY1"/>
<accession>A0A4S9PWY1</accession>
<feature type="transmembrane region" description="Helical" evidence="6">
    <location>
        <begin position="161"/>
        <end position="181"/>
    </location>
</feature>
<keyword evidence="3 6" id="KW-1133">Transmembrane helix</keyword>
<protein>
    <submittedName>
        <fullName evidence="7">Formate/nitrite transporter</fullName>
    </submittedName>
</protein>
<evidence type="ECO:0000256" key="5">
    <source>
        <dbReference type="ARBA" id="ARBA00049660"/>
    </source>
</evidence>
<evidence type="ECO:0000313" key="8">
    <source>
        <dbReference type="Proteomes" id="UP000305064"/>
    </source>
</evidence>
<sequence>MSTGALTPRKAAEKTLETGVHHLEEDLQLTFLKNVYGALLVSAGGLLSLTITTGSPGLSESNPGLPRILQGLTFPIGLVLVYLVGAELYTGYPMWFVMTALERKGKPLQYIRGAIASWTGNLLGSLLFAGLFTNLTDILSEDPFRSGTISMISEDIIESQWHIIFLRSILCGWLVTFSMMLGSQNQDGISKALALHLPFFISTAAKCPHTVEYMYLGSTAMFLGSSMSVAMFIWKCLIPVTLGNTIGGGIFTGAYSWWVHLYCDDKGVKHGDANGNGWGSVRLDDDE</sequence>
<organism evidence="7 8">
    <name type="scientific">Aureobasidium pullulans</name>
    <name type="common">Black yeast</name>
    <name type="synonym">Pullularia pullulans</name>
    <dbReference type="NCBI Taxonomy" id="5580"/>
    <lineage>
        <taxon>Eukaryota</taxon>
        <taxon>Fungi</taxon>
        <taxon>Dikarya</taxon>
        <taxon>Ascomycota</taxon>
        <taxon>Pezizomycotina</taxon>
        <taxon>Dothideomycetes</taxon>
        <taxon>Dothideomycetidae</taxon>
        <taxon>Dothideales</taxon>
        <taxon>Saccotheciaceae</taxon>
        <taxon>Aureobasidium</taxon>
    </lineage>
</organism>
<dbReference type="InterPro" id="IPR023271">
    <property type="entry name" value="Aquaporin-like"/>
</dbReference>